<feature type="region of interest" description="Disordered" evidence="1">
    <location>
        <begin position="106"/>
        <end position="173"/>
    </location>
</feature>
<evidence type="ECO:0000313" key="2">
    <source>
        <dbReference type="EMBL" id="KAF5838290.1"/>
    </source>
</evidence>
<dbReference type="EMBL" id="MU069584">
    <property type="protein sequence ID" value="KAF5838290.1"/>
    <property type="molecule type" value="Genomic_DNA"/>
</dbReference>
<evidence type="ECO:0000256" key="1">
    <source>
        <dbReference type="SAM" id="MobiDB-lite"/>
    </source>
</evidence>
<reference evidence="2" key="1">
    <citation type="submission" date="2017-08" db="EMBL/GenBank/DDBJ databases">
        <authorList>
            <person name="Polle J.E."/>
            <person name="Barry K."/>
            <person name="Cushman J."/>
            <person name="Schmutz J."/>
            <person name="Tran D."/>
            <person name="Hathwaick L.T."/>
            <person name="Yim W.C."/>
            <person name="Jenkins J."/>
            <person name="Mckie-Krisberg Z.M."/>
            <person name="Prochnik S."/>
            <person name="Lindquist E."/>
            <person name="Dockter R.B."/>
            <person name="Adam C."/>
            <person name="Molina H."/>
            <person name="Bunkerborg J."/>
            <person name="Jin E."/>
            <person name="Buchheim M."/>
            <person name="Magnuson J."/>
        </authorList>
    </citation>
    <scope>NUCLEOTIDE SEQUENCE</scope>
    <source>
        <strain evidence="2">CCAP 19/18</strain>
    </source>
</reference>
<organism evidence="2 3">
    <name type="scientific">Dunaliella salina</name>
    <name type="common">Green alga</name>
    <name type="synonym">Protococcus salinus</name>
    <dbReference type="NCBI Taxonomy" id="3046"/>
    <lineage>
        <taxon>Eukaryota</taxon>
        <taxon>Viridiplantae</taxon>
        <taxon>Chlorophyta</taxon>
        <taxon>core chlorophytes</taxon>
        <taxon>Chlorophyceae</taxon>
        <taxon>CS clade</taxon>
        <taxon>Chlamydomonadales</taxon>
        <taxon>Dunaliellaceae</taxon>
        <taxon>Dunaliella</taxon>
    </lineage>
</organism>
<proteinExistence type="predicted"/>
<feature type="compositionally biased region" description="Basic and acidic residues" evidence="1">
    <location>
        <begin position="162"/>
        <end position="173"/>
    </location>
</feature>
<name>A0ABQ7GUM2_DUNSA</name>
<sequence length="173" mass="19868">AWILPALTNPERSSLYWAFSLLYCVPLLRNGFDIDGYVLAMLVLGILHVQAERIALTEPDTLRNIRLLQLLLRATVLVVEKGSDFATSLFQTLEADSQRIAQGKGDKLLGDDSLHSRDSKDLEAPEDADKYQLKEFDRRMLERRKRENRQQLPPQQPRQRQRAKEEEGSDNHG</sequence>
<keyword evidence="3" id="KW-1185">Reference proteome</keyword>
<dbReference type="Proteomes" id="UP000815325">
    <property type="component" value="Unassembled WGS sequence"/>
</dbReference>
<accession>A0ABQ7GUM2</accession>
<protein>
    <submittedName>
        <fullName evidence="2">Uncharacterized protein</fullName>
    </submittedName>
</protein>
<feature type="compositionally biased region" description="Basic and acidic residues" evidence="1">
    <location>
        <begin position="106"/>
        <end position="149"/>
    </location>
</feature>
<comment type="caution">
    <text evidence="2">The sequence shown here is derived from an EMBL/GenBank/DDBJ whole genome shotgun (WGS) entry which is preliminary data.</text>
</comment>
<feature type="non-terminal residue" evidence="2">
    <location>
        <position position="1"/>
    </location>
</feature>
<evidence type="ECO:0000313" key="3">
    <source>
        <dbReference type="Proteomes" id="UP000815325"/>
    </source>
</evidence>
<gene>
    <name evidence="2" type="ORF">DUNSADRAFT_3086</name>
</gene>